<accession>A0ABV9XPI5</accession>
<keyword evidence="2" id="KW-0472">Membrane</keyword>
<name>A0ABV9XPI5_9ACTN</name>
<evidence type="ECO:0000259" key="3">
    <source>
        <dbReference type="Pfam" id="PF07811"/>
    </source>
</evidence>
<proteinExistence type="predicted"/>
<dbReference type="Pfam" id="PF07811">
    <property type="entry name" value="TadE"/>
    <property type="match status" value="1"/>
</dbReference>
<evidence type="ECO:0000256" key="1">
    <source>
        <dbReference type="SAM" id="MobiDB-lite"/>
    </source>
</evidence>
<feature type="transmembrane region" description="Helical" evidence="2">
    <location>
        <begin position="28"/>
        <end position="52"/>
    </location>
</feature>
<keyword evidence="2" id="KW-1133">Transmembrane helix</keyword>
<dbReference type="Proteomes" id="UP001595829">
    <property type="component" value="Unassembled WGS sequence"/>
</dbReference>
<evidence type="ECO:0000313" key="4">
    <source>
        <dbReference type="EMBL" id="MFC5026121.1"/>
    </source>
</evidence>
<gene>
    <name evidence="4" type="ORF">ACFPM3_28725</name>
</gene>
<evidence type="ECO:0000313" key="5">
    <source>
        <dbReference type="Proteomes" id="UP001595829"/>
    </source>
</evidence>
<dbReference type="RefSeq" id="WP_345689635.1">
    <property type="nucleotide sequence ID" value="NZ_BAABIT010000001.1"/>
</dbReference>
<comment type="caution">
    <text evidence="4">The sequence shown here is derived from an EMBL/GenBank/DDBJ whole genome shotgun (WGS) entry which is preliminary data.</text>
</comment>
<dbReference type="EMBL" id="JBHSJD010000024">
    <property type="protein sequence ID" value="MFC5026121.1"/>
    <property type="molecule type" value="Genomic_DNA"/>
</dbReference>
<keyword evidence="5" id="KW-1185">Reference proteome</keyword>
<dbReference type="InterPro" id="IPR012495">
    <property type="entry name" value="TadE-like_dom"/>
</dbReference>
<feature type="region of interest" description="Disordered" evidence="1">
    <location>
        <begin position="1"/>
        <end position="20"/>
    </location>
</feature>
<evidence type="ECO:0000256" key="2">
    <source>
        <dbReference type="SAM" id="Phobius"/>
    </source>
</evidence>
<protein>
    <submittedName>
        <fullName evidence="4">TadE/TadG family type IV pilus assembly protein</fullName>
    </submittedName>
</protein>
<reference evidence="5" key="1">
    <citation type="journal article" date="2019" name="Int. J. Syst. Evol. Microbiol.">
        <title>The Global Catalogue of Microorganisms (GCM) 10K type strain sequencing project: providing services to taxonomists for standard genome sequencing and annotation.</title>
        <authorList>
            <consortium name="The Broad Institute Genomics Platform"/>
            <consortium name="The Broad Institute Genome Sequencing Center for Infectious Disease"/>
            <person name="Wu L."/>
            <person name="Ma J."/>
        </authorList>
    </citation>
    <scope>NUCLEOTIDE SEQUENCE [LARGE SCALE GENOMIC DNA]</scope>
    <source>
        <strain evidence="5">CGMCC 4.1648</strain>
    </source>
</reference>
<feature type="domain" description="TadE-like" evidence="3">
    <location>
        <begin position="22"/>
        <end position="64"/>
    </location>
</feature>
<sequence>MGTTHAHDTTGNPARERPADRGQAAVEFAGWVGVLLVAALAAVQLGIVAYAVQQAGTASRAAARVASQGGDGASAGRAAMSGWLASGAAVSAPAGEEEVTATVTVRIPSVLPLLGFDPVTRTTTMPVTTSEGGTP</sequence>
<organism evidence="4 5">
    <name type="scientific">Streptomyces coeruleoprunus</name>
    <dbReference type="NCBI Taxonomy" id="285563"/>
    <lineage>
        <taxon>Bacteria</taxon>
        <taxon>Bacillati</taxon>
        <taxon>Actinomycetota</taxon>
        <taxon>Actinomycetes</taxon>
        <taxon>Kitasatosporales</taxon>
        <taxon>Streptomycetaceae</taxon>
        <taxon>Streptomyces</taxon>
    </lineage>
</organism>
<keyword evidence="2" id="KW-0812">Transmembrane</keyword>